<sequence>MARTTGRDWLLRAMCAGAGTGRLPTSPPLHDRITARTDMDAPTTPHASHPPRRASLLRFAGLVLIVLLAGCGSLPAKVARAPSTAFVEGSGPSPLQQVAAASLAADAPALSGFQLLPNGPHALDARLALAKRAERTLDLQAYLIADDHSGRQVLRALGDAARRGVRVRLLVDDLHAAPVLPLLTGLAAQANVEVRMFNPLPVRSGSVAQRVLGSLHELGRINQRMHNKLFIADNALAIAGGRNLGDEYFMRSAQANFIDMDVLAAGPVVNELSALFDSFWNSERAWPVAALEDSTDGSALRLRFDAAVAVSDEALPPQLDALGRPSLEVQLSAGPRIQLHAAPAQLLADAPDKGDCVDDSACPASAVDRTLALVRSAEASVAIVSPYFVPGADGVATLRDAARRGVRLQLLTNSIGATDEPLVHHGYARYRPALLEAGVEIRELSPTLTARTTALGAFGRSTARLHAKVAVIDRRQVVIGSLNMDPRSRRLNTEIGVAIHSPALAAELARLSRPEVLTGSYRLRRAADGAIEWLMHEDGREHALADEPDSSWTLRLKLALMSLLIGEDWL</sequence>
<dbReference type="PANTHER" id="PTHR21248">
    <property type="entry name" value="CARDIOLIPIN SYNTHASE"/>
    <property type="match status" value="1"/>
</dbReference>
<proteinExistence type="predicted"/>
<protein>
    <submittedName>
        <fullName evidence="3">Phospholipase D family protein</fullName>
    </submittedName>
</protein>
<evidence type="ECO:0000313" key="4">
    <source>
        <dbReference type="Proteomes" id="UP000737171"/>
    </source>
</evidence>
<organism evidence="3 4">
    <name type="scientific">Pseudaquabacterium terrae</name>
    <dbReference type="NCBI Taxonomy" id="2732868"/>
    <lineage>
        <taxon>Bacteria</taxon>
        <taxon>Pseudomonadati</taxon>
        <taxon>Pseudomonadota</taxon>
        <taxon>Betaproteobacteria</taxon>
        <taxon>Burkholderiales</taxon>
        <taxon>Sphaerotilaceae</taxon>
        <taxon>Pseudaquabacterium</taxon>
    </lineage>
</organism>
<evidence type="ECO:0000313" key="3">
    <source>
        <dbReference type="EMBL" id="NRF66917.1"/>
    </source>
</evidence>
<dbReference type="Proteomes" id="UP000737171">
    <property type="component" value="Unassembled WGS sequence"/>
</dbReference>
<dbReference type="SUPFAM" id="SSF56024">
    <property type="entry name" value="Phospholipase D/nuclease"/>
    <property type="match status" value="2"/>
</dbReference>
<feature type="transmembrane region" description="Helical" evidence="1">
    <location>
        <begin position="56"/>
        <end position="76"/>
    </location>
</feature>
<dbReference type="InterPro" id="IPR025202">
    <property type="entry name" value="PLD-like_dom"/>
</dbReference>
<dbReference type="RefSeq" id="WP_173122011.1">
    <property type="nucleotide sequence ID" value="NZ_JABRWJ010000002.1"/>
</dbReference>
<keyword evidence="1" id="KW-0472">Membrane</keyword>
<dbReference type="CDD" id="cd09113">
    <property type="entry name" value="PLDc_ymdC_like_2"/>
    <property type="match status" value="1"/>
</dbReference>
<feature type="domain" description="PLD phosphodiesterase" evidence="2">
    <location>
        <begin position="461"/>
        <end position="488"/>
    </location>
</feature>
<gene>
    <name evidence="3" type="ORF">HLB44_07975</name>
</gene>
<dbReference type="InterPro" id="IPR001736">
    <property type="entry name" value="PLipase_D/transphosphatidylase"/>
</dbReference>
<dbReference type="PANTHER" id="PTHR21248:SF12">
    <property type="entry name" value="CARDIOLIPIN SYNTHASE C"/>
    <property type="match status" value="1"/>
</dbReference>
<reference evidence="3 4" key="1">
    <citation type="submission" date="2020-05" db="EMBL/GenBank/DDBJ databases">
        <title>Aquincola sp. isolate from soil.</title>
        <authorList>
            <person name="Han J."/>
            <person name="Kim D.-U."/>
        </authorList>
    </citation>
    <scope>NUCLEOTIDE SEQUENCE [LARGE SCALE GENOMIC DNA]</scope>
    <source>
        <strain evidence="3 4">S2</strain>
    </source>
</reference>
<feature type="domain" description="PLD phosphodiesterase" evidence="2">
    <location>
        <begin position="221"/>
        <end position="248"/>
    </location>
</feature>
<dbReference type="Pfam" id="PF13091">
    <property type="entry name" value="PLDc_2"/>
    <property type="match status" value="2"/>
</dbReference>
<name>A0ABX2EE71_9BURK</name>
<dbReference type="PROSITE" id="PS50035">
    <property type="entry name" value="PLD"/>
    <property type="match status" value="2"/>
</dbReference>
<evidence type="ECO:0000259" key="2">
    <source>
        <dbReference type="PROSITE" id="PS50035"/>
    </source>
</evidence>
<dbReference type="SMART" id="SM00155">
    <property type="entry name" value="PLDc"/>
    <property type="match status" value="2"/>
</dbReference>
<accession>A0ABX2EE71</accession>
<keyword evidence="4" id="KW-1185">Reference proteome</keyword>
<dbReference type="CDD" id="cd09111">
    <property type="entry name" value="PLDc_ymdC_like_1"/>
    <property type="match status" value="1"/>
</dbReference>
<dbReference type="EMBL" id="JABRWJ010000002">
    <property type="protein sequence ID" value="NRF66917.1"/>
    <property type="molecule type" value="Genomic_DNA"/>
</dbReference>
<comment type="caution">
    <text evidence="3">The sequence shown here is derived from an EMBL/GenBank/DDBJ whole genome shotgun (WGS) entry which is preliminary data.</text>
</comment>
<dbReference type="Gene3D" id="3.30.870.10">
    <property type="entry name" value="Endonuclease Chain A"/>
    <property type="match status" value="2"/>
</dbReference>
<evidence type="ECO:0000256" key="1">
    <source>
        <dbReference type="SAM" id="Phobius"/>
    </source>
</evidence>
<keyword evidence="1" id="KW-1133">Transmembrane helix</keyword>
<keyword evidence="1" id="KW-0812">Transmembrane</keyword>